<comment type="caution">
    <text evidence="1">The sequence shown here is derived from an EMBL/GenBank/DDBJ whole genome shotgun (WGS) entry which is preliminary data.</text>
</comment>
<dbReference type="AlphaFoldDB" id="A0AAX6NF38"/>
<accession>A0AAX6NF38</accession>
<reference evidence="1" key="1">
    <citation type="journal article" date="2022" name="J Environ Chem Eng">
        <title>Biodegradation of petroleum oil using a constructed nonpathogenic and heavy metal-tolerant bacterial consortium isolated from marine sponges.</title>
        <authorList>
            <person name="Dechsakulwatana C."/>
            <person name="Rungsihiranrut A."/>
            <person name="Muangchinda C."/>
            <person name="Ningthoujam R."/>
            <person name="Klankeo P."/>
            <person name="Pinyakong O."/>
        </authorList>
    </citation>
    <scope>NUCLEOTIDE SEQUENCE</scope>
    <source>
        <strain evidence="1">TL01-2</strain>
    </source>
</reference>
<evidence type="ECO:0000313" key="2">
    <source>
        <dbReference type="Proteomes" id="UP001269400"/>
    </source>
</evidence>
<dbReference type="Proteomes" id="UP001269400">
    <property type="component" value="Unassembled WGS sequence"/>
</dbReference>
<sequence length="185" mass="21585">MRGSRDLERVDTLICSVINKDINIYNGLEVINDAIDELKRDSFNVNQYKTYLHIGYEQFEENINKIIKENPLPATNNAFNFGLYESSLQFHLYLTGSEEWDNDDDDWATNNDFLPEEHIINNSLLRKLYQYWRFNPDLGVFLTVVSVAMLVNTYVNKYPEDFPNNVVLATGFDDGDLYTFRNALT</sequence>
<gene>
    <name evidence="1" type="ORF">O0Q50_23250</name>
</gene>
<reference evidence="1" key="2">
    <citation type="submission" date="2022-12" db="EMBL/GenBank/DDBJ databases">
        <authorList>
            <person name="Dechsakulwatana C."/>
            <person name="Rungsihiranrut A."/>
            <person name="Muangchinda C."/>
            <person name="Ningthoujam R."/>
            <person name="Klankeo P."/>
            <person name="Pinyakong O."/>
        </authorList>
    </citation>
    <scope>NUCLEOTIDE SEQUENCE</scope>
    <source>
        <strain evidence="1">TL01-2</strain>
    </source>
</reference>
<organism evidence="1 2">
    <name type="scientific">Priestia aryabhattai</name>
    <name type="common">Bacillus aryabhattai</name>
    <dbReference type="NCBI Taxonomy" id="412384"/>
    <lineage>
        <taxon>Bacteria</taxon>
        <taxon>Bacillati</taxon>
        <taxon>Bacillota</taxon>
        <taxon>Bacilli</taxon>
        <taxon>Bacillales</taxon>
        <taxon>Bacillaceae</taxon>
        <taxon>Priestia</taxon>
    </lineage>
</organism>
<proteinExistence type="predicted"/>
<protein>
    <submittedName>
        <fullName evidence="1">Uncharacterized protein</fullName>
    </submittedName>
</protein>
<name>A0AAX6NF38_PRIAR</name>
<evidence type="ECO:0000313" key="1">
    <source>
        <dbReference type="EMBL" id="MDU9694104.1"/>
    </source>
</evidence>
<dbReference type="EMBL" id="JAPTGD010000002">
    <property type="protein sequence ID" value="MDU9694104.1"/>
    <property type="molecule type" value="Genomic_DNA"/>
</dbReference>
<dbReference type="RefSeq" id="WP_316911317.1">
    <property type="nucleotide sequence ID" value="NZ_JAPTGD010000002.1"/>
</dbReference>